<dbReference type="EMBL" id="SMMG02000007">
    <property type="protein sequence ID" value="KAA3464962.1"/>
    <property type="molecule type" value="Genomic_DNA"/>
</dbReference>
<dbReference type="OrthoDB" id="1432691at2759"/>
<dbReference type="Proteomes" id="UP000325315">
    <property type="component" value="Unassembled WGS sequence"/>
</dbReference>
<gene>
    <name evidence="1" type="ORF">EPI10_000180</name>
</gene>
<sequence length="160" mass="18766">MSQMTQLLNGLMEKKGPHGYYWIRERSSPVNFQVGSGSNPRDDPVIPDLDIIEKEWRNVESSRQLEDRCRWLEEKFKALKNTDHHHDIDAKNLSLVTDLDSLVGEASRWYNQLSRADISSRIDLAKAFMKQYNHVTDMTPERIVLQNMEKKPNESFRQYA</sequence>
<dbReference type="PANTHER" id="PTHR33223:SF8">
    <property type="entry name" value="OS04G0172440 PROTEIN"/>
    <property type="match status" value="1"/>
</dbReference>
<organism evidence="1 2">
    <name type="scientific">Gossypium australe</name>
    <dbReference type="NCBI Taxonomy" id="47621"/>
    <lineage>
        <taxon>Eukaryota</taxon>
        <taxon>Viridiplantae</taxon>
        <taxon>Streptophyta</taxon>
        <taxon>Embryophyta</taxon>
        <taxon>Tracheophyta</taxon>
        <taxon>Spermatophyta</taxon>
        <taxon>Magnoliopsida</taxon>
        <taxon>eudicotyledons</taxon>
        <taxon>Gunneridae</taxon>
        <taxon>Pentapetalae</taxon>
        <taxon>rosids</taxon>
        <taxon>malvids</taxon>
        <taxon>Malvales</taxon>
        <taxon>Malvaceae</taxon>
        <taxon>Malvoideae</taxon>
        <taxon>Gossypium</taxon>
    </lineage>
</organism>
<protein>
    <submittedName>
        <fullName evidence="1">CAP-Gly domain-containing linker protein 1-like</fullName>
    </submittedName>
</protein>
<accession>A0A5B6V747</accession>
<dbReference type="PANTHER" id="PTHR33223">
    <property type="entry name" value="CCHC-TYPE DOMAIN-CONTAINING PROTEIN"/>
    <property type="match status" value="1"/>
</dbReference>
<evidence type="ECO:0000313" key="2">
    <source>
        <dbReference type="Proteomes" id="UP000325315"/>
    </source>
</evidence>
<evidence type="ECO:0000313" key="1">
    <source>
        <dbReference type="EMBL" id="KAA3464962.1"/>
    </source>
</evidence>
<reference evidence="2" key="1">
    <citation type="journal article" date="2019" name="Plant Biotechnol. J.">
        <title>Genome sequencing of the Australian wild diploid species Gossypium australe highlights disease resistance and delayed gland morphogenesis.</title>
        <authorList>
            <person name="Cai Y."/>
            <person name="Cai X."/>
            <person name="Wang Q."/>
            <person name="Wang P."/>
            <person name="Zhang Y."/>
            <person name="Cai C."/>
            <person name="Xu Y."/>
            <person name="Wang K."/>
            <person name="Zhou Z."/>
            <person name="Wang C."/>
            <person name="Geng S."/>
            <person name="Li B."/>
            <person name="Dong Q."/>
            <person name="Hou Y."/>
            <person name="Wang H."/>
            <person name="Ai P."/>
            <person name="Liu Z."/>
            <person name="Yi F."/>
            <person name="Sun M."/>
            <person name="An G."/>
            <person name="Cheng J."/>
            <person name="Zhang Y."/>
            <person name="Shi Q."/>
            <person name="Xie Y."/>
            <person name="Shi X."/>
            <person name="Chang Y."/>
            <person name="Huang F."/>
            <person name="Chen Y."/>
            <person name="Hong S."/>
            <person name="Mi L."/>
            <person name="Sun Q."/>
            <person name="Zhang L."/>
            <person name="Zhou B."/>
            <person name="Peng R."/>
            <person name="Zhang X."/>
            <person name="Liu F."/>
        </authorList>
    </citation>
    <scope>NUCLEOTIDE SEQUENCE [LARGE SCALE GENOMIC DNA]</scope>
    <source>
        <strain evidence="2">cv. PA1801</strain>
    </source>
</reference>
<keyword evidence="2" id="KW-1185">Reference proteome</keyword>
<dbReference type="AlphaFoldDB" id="A0A5B6V747"/>
<proteinExistence type="predicted"/>
<comment type="caution">
    <text evidence="1">The sequence shown here is derived from an EMBL/GenBank/DDBJ whole genome shotgun (WGS) entry which is preliminary data.</text>
</comment>
<name>A0A5B6V747_9ROSI</name>